<dbReference type="InterPro" id="IPR036737">
    <property type="entry name" value="OmpA-like_sf"/>
</dbReference>
<keyword evidence="8" id="KW-1185">Reference proteome</keyword>
<feature type="compositionally biased region" description="Polar residues" evidence="5">
    <location>
        <begin position="241"/>
        <end position="253"/>
    </location>
</feature>
<evidence type="ECO:0000259" key="6">
    <source>
        <dbReference type="PROSITE" id="PS51123"/>
    </source>
</evidence>
<dbReference type="CDD" id="cd07185">
    <property type="entry name" value="OmpA_C-like"/>
    <property type="match status" value="1"/>
</dbReference>
<comment type="subcellular location">
    <subcellularLocation>
        <location evidence="1">Cell outer membrane</location>
    </subcellularLocation>
</comment>
<keyword evidence="3" id="KW-0998">Cell outer membrane</keyword>
<evidence type="ECO:0000256" key="1">
    <source>
        <dbReference type="ARBA" id="ARBA00004442"/>
    </source>
</evidence>
<evidence type="ECO:0000256" key="4">
    <source>
        <dbReference type="PROSITE-ProRule" id="PRU00473"/>
    </source>
</evidence>
<dbReference type="PROSITE" id="PS51123">
    <property type="entry name" value="OMPA_2"/>
    <property type="match status" value="1"/>
</dbReference>
<dbReference type="Proteomes" id="UP000095347">
    <property type="component" value="Unassembled WGS sequence"/>
</dbReference>
<dbReference type="InterPro" id="IPR006664">
    <property type="entry name" value="OMP_bac"/>
</dbReference>
<dbReference type="STRING" id="28181.BEN30_15825"/>
<dbReference type="InterPro" id="IPR050330">
    <property type="entry name" value="Bact_OuterMem_StrucFunc"/>
</dbReference>
<dbReference type="Gene3D" id="3.30.1330.60">
    <property type="entry name" value="OmpA-like domain"/>
    <property type="match status" value="1"/>
</dbReference>
<dbReference type="EMBL" id="MCGG01000055">
    <property type="protein sequence ID" value="OEJ65148.1"/>
    <property type="molecule type" value="Genomic_DNA"/>
</dbReference>
<reference evidence="8" key="1">
    <citation type="submission" date="2016-07" db="EMBL/GenBank/DDBJ databases">
        <authorList>
            <person name="Florea S."/>
            <person name="Webb J.S."/>
            <person name="Jaromczyk J."/>
            <person name="Schardl C.L."/>
        </authorList>
    </citation>
    <scope>NUCLEOTIDE SEQUENCE [LARGE SCALE GENOMIC DNA]</scope>
    <source>
        <strain evidence="8">MV-1</strain>
    </source>
</reference>
<evidence type="ECO:0000256" key="3">
    <source>
        <dbReference type="ARBA" id="ARBA00023237"/>
    </source>
</evidence>
<evidence type="ECO:0000313" key="8">
    <source>
        <dbReference type="Proteomes" id="UP000095347"/>
    </source>
</evidence>
<organism evidence="7 8">
    <name type="scientific">Magnetovibrio blakemorei</name>
    <dbReference type="NCBI Taxonomy" id="28181"/>
    <lineage>
        <taxon>Bacteria</taxon>
        <taxon>Pseudomonadati</taxon>
        <taxon>Pseudomonadota</taxon>
        <taxon>Alphaproteobacteria</taxon>
        <taxon>Rhodospirillales</taxon>
        <taxon>Magnetovibrionaceae</taxon>
        <taxon>Magnetovibrio</taxon>
    </lineage>
</organism>
<evidence type="ECO:0000313" key="7">
    <source>
        <dbReference type="EMBL" id="OEJ65148.1"/>
    </source>
</evidence>
<dbReference type="PANTHER" id="PTHR30329:SF21">
    <property type="entry name" value="LIPOPROTEIN YIAD-RELATED"/>
    <property type="match status" value="1"/>
</dbReference>
<proteinExistence type="predicted"/>
<name>A0A1E5Q4Y9_9PROT</name>
<protein>
    <recommendedName>
        <fullName evidence="6">OmpA-like domain-containing protein</fullName>
    </recommendedName>
</protein>
<sequence length="273" mass="29400">MKASVVVGATALLAACAGNYNIEKVSMMPDQGGAFASALHKHYVEHAQFEKGEGDWASVGFFNSRAEMAAMGKIPTAQMPSERKLKVDVNAIGQASNTLMAALKTNAPQVAPDACARAQTSFEHWMEQAEEGHQPDHIANERSAFEKAMPECKGEMAMAMPAIPEPFIVYFTHNSAELTSAANAIIERSAKAAMAAKVKRAVLIGHTDRSGSNAYNMALSQKRAEAVAKALMSYGLPKAEVQSSHAGETSPQVATDDGMRERMNRRVEVVFER</sequence>
<evidence type="ECO:0000256" key="2">
    <source>
        <dbReference type="ARBA" id="ARBA00023136"/>
    </source>
</evidence>
<feature type="region of interest" description="Disordered" evidence="5">
    <location>
        <begin position="240"/>
        <end position="261"/>
    </location>
</feature>
<gene>
    <name evidence="7" type="ORF">BEN30_15825</name>
</gene>
<dbReference type="InterPro" id="IPR006665">
    <property type="entry name" value="OmpA-like"/>
</dbReference>
<dbReference type="AlphaFoldDB" id="A0A1E5Q4Y9"/>
<keyword evidence="2 4" id="KW-0472">Membrane</keyword>
<dbReference type="PROSITE" id="PS51257">
    <property type="entry name" value="PROKAR_LIPOPROTEIN"/>
    <property type="match status" value="1"/>
</dbReference>
<dbReference type="SUPFAM" id="SSF103088">
    <property type="entry name" value="OmpA-like"/>
    <property type="match status" value="1"/>
</dbReference>
<dbReference type="PRINTS" id="PR01021">
    <property type="entry name" value="OMPADOMAIN"/>
</dbReference>
<dbReference type="Pfam" id="PF00691">
    <property type="entry name" value="OmpA"/>
    <property type="match status" value="1"/>
</dbReference>
<evidence type="ECO:0000256" key="5">
    <source>
        <dbReference type="SAM" id="MobiDB-lite"/>
    </source>
</evidence>
<feature type="domain" description="OmpA-like" evidence="6">
    <location>
        <begin position="158"/>
        <end position="273"/>
    </location>
</feature>
<dbReference type="PANTHER" id="PTHR30329">
    <property type="entry name" value="STATOR ELEMENT OF FLAGELLAR MOTOR COMPLEX"/>
    <property type="match status" value="1"/>
</dbReference>
<accession>A0A1E5Q4Y9</accession>
<dbReference type="GO" id="GO:0009279">
    <property type="term" value="C:cell outer membrane"/>
    <property type="evidence" value="ECO:0007669"/>
    <property type="project" value="UniProtKB-SubCell"/>
</dbReference>
<comment type="caution">
    <text evidence="7">The sequence shown here is derived from an EMBL/GenBank/DDBJ whole genome shotgun (WGS) entry which is preliminary data.</text>
</comment>